<comment type="caution">
    <text evidence="6">The sequence shown here is derived from an EMBL/GenBank/DDBJ whole genome shotgun (WGS) entry which is preliminary data.</text>
</comment>
<dbReference type="InterPro" id="IPR036397">
    <property type="entry name" value="RNaseH_sf"/>
</dbReference>
<feature type="compositionally biased region" description="Polar residues" evidence="2">
    <location>
        <begin position="2301"/>
        <end position="2341"/>
    </location>
</feature>
<dbReference type="PANTHER" id="PTHR45835">
    <property type="entry name" value="YALI0A06105P"/>
    <property type="match status" value="1"/>
</dbReference>
<feature type="compositionally biased region" description="Pro residues" evidence="2">
    <location>
        <begin position="1668"/>
        <end position="1682"/>
    </location>
</feature>
<keyword evidence="6" id="KW-0695">RNA-directed DNA polymerase</keyword>
<dbReference type="Pfam" id="PF22936">
    <property type="entry name" value="Pol_BBD"/>
    <property type="match status" value="1"/>
</dbReference>
<gene>
    <name evidence="6" type="ORF">Tci_001569</name>
</gene>
<dbReference type="PANTHER" id="PTHR45835:SF103">
    <property type="entry name" value="RNA-DIRECTED DNA POLYMERASE"/>
    <property type="match status" value="1"/>
</dbReference>
<dbReference type="Pfam" id="PF17921">
    <property type="entry name" value="Integrase_H2C2"/>
    <property type="match status" value="1"/>
</dbReference>
<feature type="domain" description="Integrase zinc-binding" evidence="3">
    <location>
        <begin position="822"/>
        <end position="873"/>
    </location>
</feature>
<reference evidence="6" key="1">
    <citation type="journal article" date="2019" name="Sci. Rep.">
        <title>Draft genome of Tanacetum cinerariifolium, the natural source of mosquito coil.</title>
        <authorList>
            <person name="Yamashiro T."/>
            <person name="Shiraishi A."/>
            <person name="Satake H."/>
            <person name="Nakayama K."/>
        </authorList>
    </citation>
    <scope>NUCLEOTIDE SEQUENCE</scope>
</reference>
<keyword evidence="1" id="KW-0175">Coiled coil</keyword>
<dbReference type="GO" id="GO:0003676">
    <property type="term" value="F:nucleic acid binding"/>
    <property type="evidence" value="ECO:0007669"/>
    <property type="project" value="InterPro"/>
</dbReference>
<feature type="region of interest" description="Disordered" evidence="2">
    <location>
        <begin position="1433"/>
        <end position="1554"/>
    </location>
</feature>
<feature type="compositionally biased region" description="Basic and acidic residues" evidence="2">
    <location>
        <begin position="1493"/>
        <end position="1515"/>
    </location>
</feature>
<organism evidence="6">
    <name type="scientific">Tanacetum cinerariifolium</name>
    <name type="common">Dalmatian daisy</name>
    <name type="synonym">Chrysanthemum cinerariifolium</name>
    <dbReference type="NCBI Taxonomy" id="118510"/>
    <lineage>
        <taxon>Eukaryota</taxon>
        <taxon>Viridiplantae</taxon>
        <taxon>Streptophyta</taxon>
        <taxon>Embryophyta</taxon>
        <taxon>Tracheophyta</taxon>
        <taxon>Spermatophyta</taxon>
        <taxon>Magnoliopsida</taxon>
        <taxon>eudicotyledons</taxon>
        <taxon>Gunneridae</taxon>
        <taxon>Pentapetalae</taxon>
        <taxon>asterids</taxon>
        <taxon>campanulids</taxon>
        <taxon>Asterales</taxon>
        <taxon>Asteraceae</taxon>
        <taxon>Asteroideae</taxon>
        <taxon>Anthemideae</taxon>
        <taxon>Anthemidinae</taxon>
        <taxon>Tanacetum</taxon>
    </lineage>
</organism>
<sequence length="2595" mass="295966">MDLIIPLGQKNTLAEYLTLSGVDNRPPILDKDLYDSWKSKMELYMKNREHKYAELSAGEKIQANCDMKATNIILQGLLADIYSLFIHHRVAKDLWEKVQLLMQGTSLTKQKRECKLYDAFDKFTHIKGETLHKYYLRFTQLINDMNIYNMKMEQFQVNTKFLNSLPPKYSKFVTDVKLVKDLHTTIFDQFHAYLEQHELHANEVYIMHEHNQDPLALSQMNYQTSSVPQIAYQSPQVTTQPMTKSPLVDSSLAVLVFSSGDDLIDCLNKAMVFLTAVASSRFPLTNNQLKTSSNLRKYATIQDGRAKVVICYNYQGEEHMARKCTQPKRPRNAAWYKDKAMFAEAQETTQILNEDQLAFLNEDLDTYDSDCDDISNAKAILMANISNYGSNVISEVPHSETYHNDMENQQKLALKEQVDSIKQNLSKQIKEKEYLLQTFTIFKNKSKEKENKYMENEIDLEKNIKELDNIIFKVGQSAQTVHMLTKTQVFYDNIHKQALGYQNPFYLKKAQRIKPTLYDGIVIYNKHVAMPVIDDEETLILEEVSRLKMSKKEKDPEAIKQKISHKPIDYVKLNKLYEDFRKRFILQQEFSIDEAFWHHMLNPSTKSSDALHVKIEALKELPKVSLMNESLKKLKLQLVNFDKVVKISTTPNARTEGKEIIDNAAQIATATTIVLRMFKLDLDPLAPKLLQNRGAHIDYLKYTQKQADILRGIVKQAKANQHLDNALDFSCKHAKRIKELLVYVRDTCPNAIKLSAKKVIVTPKNNVKKFSLEAQKEAMNKKNVKAENLGRLVKQILEFRPDGTRCFGNRFWLPRFGRLGGLIMHESHKSKYSIHLGSNKMHQDLKLLYWWPNIKDDIAMHVSKCLTCVKVKAEHQKLSRLLQQPKIPVRKWEGITMDFMSGLPKTSSGYDTIWVIVDRLTKSAHFLPVKKTDIMEKLTQLYLKEIKALRTNLDMSTACHPQTDGQSERTIQTLEDMLRLYHASEVGDSQLTGPDLPMAGDRHIAKSRKCKSPVCWSEVGDSQLTGPDVIRETSEKIVQIKNRLLTSRSRQKSYADRRTKPLEFKVGDMVLLKVSLWKGVVRFGKREKLSPRYIGPFKILARVGDIVVPMDEIQLDDKLHMIKEPVEIIDREVTKDEGNDDVQVSCVIMSSITTQQAKLDLVLVPIETRLEIENCNGRLNPGKIEREPTFKVVLDALAPTPCYSTFLITADVPKVDIIKICPRVQGQDFNAFPTNEEIVSFLRELGHTGISIHSVMLLLIICINLGELLLLSSTGVYLERQLVLTSFVFPKHKSFRIESMYSKLVVRNWCKLSRVRFSPPKGSLLTSEVTLELGATPPKIARKFKKASPSKKEINLNLVHVDEQPKSTKKKVSAKKTTRKQTLGVVIRDNHVESSSKRKEKVDVGSGKGIELLSEVALTEEAQYEEVRKKSLRDFHKTHPSGFSTVTKTAPSATKVKPSVTNEGTGVKPGVPDLTKEESSEKRDGDDDNTQFDSEKRSNSEHKTDENELGSKSDLEENEEDDETDEEDYSDDEDETKIKDKDEVTTDEGFNQKEGAIAEMTNIQQGNENPEITLNQVVEEAHVTLFTIPQKIEVPVISSSHSSDLASKFLNFLDIPHTDATIVSPMDVHVHHEVLSKQTPTLLTVLVLVIIESSQIYSTAILQSIPSFNPPRPQSTPTPPPTTKATNPPSTLPDFASVFQFNNRVTTLKKEVAELKKDVPLKTQVTALVDEHLDARLGATRDEFINFFRRQSLQGSQSKSRINCLRFCQRKCLTLLLCRPPMLEKDMYDSWKSKTKLYMMNRQHGRMILESVKNGPLIWPTIVENEELAFLVDSGIAEGQATQTVITHNSAYQADDLDAYDSDCDELNTAKVALMANLSYYDSDVLVEKAQQLEPKLYDGNVIKNTCTIVIPDLEETLMLAEKSHFEKRFVPQTELSAEQALWSQNSMNSLDPSHSCTPTRVKVPKELPKAVKQHCLESKMFDIKMNQVLNENERLLEQIINNYIVNIVVNSSVDNAYVNVPECEKCLKLETELFNKKDFIKKETYDKLLRSYTFLEKHCISLEVDTQLNQEIFQRDNSVSNQSALSFDQYFELNELKAQSQEKDMVIRKLKEKNKSLCENMNKDKTYKQLYDSIKLTRVRSKEQCDALINQVNQKSVEIFDLNANLQEQGLIIVALQDQLRKLKGKALVDNAVTSHTISLEMLKINVEPIAPKLLNNKTVHSDYLRYTQEQVAILREVVKKGKSQNPLNNSLDHACKYTKRTQELLILIRQTYLSINNSSDKLVDVTPKKKDKRVRFTEPVTSLGNTKTASSSNLFSNKPMLSSTGTKPSTNTSGSQPSGITKKDKIHQPPSSTQKNKVETQPRTVKSCLKNKNCVVEPKGTAIVQHSKFNTNSELIFVKCNGCMLSDNHDLCVLNDVSARTKSKFVKKFLKRSFETNKKDFGCSKHMTGDRSQLTDFFNKFLGTFKFRNDHVAKLMGYGDYQIGNVLILRVYYMEGLGHNLFSVRQFCDSNLEVAFRQHTYFIRNLEGFPAQSIRSSNAIALDSLNLLVLIIGTSQSRQHVDTSLIHLESRKSPTTELFDVDSGRISIHHYEY</sequence>
<keyword evidence="6" id="KW-0808">Transferase</keyword>
<dbReference type="InterPro" id="IPR054722">
    <property type="entry name" value="PolX-like_BBD"/>
</dbReference>
<feature type="domain" description="Retrovirus-related Pol polyprotein from transposon TNT 1-94-like beta-barrel" evidence="4">
    <location>
        <begin position="2442"/>
        <end position="2512"/>
    </location>
</feature>
<evidence type="ECO:0000259" key="4">
    <source>
        <dbReference type="Pfam" id="PF22936"/>
    </source>
</evidence>
<feature type="compositionally biased region" description="Polar residues" evidence="2">
    <location>
        <begin position="2351"/>
        <end position="2365"/>
    </location>
</feature>
<feature type="compositionally biased region" description="Basic and acidic residues" evidence="2">
    <location>
        <begin position="1474"/>
        <end position="1485"/>
    </location>
</feature>
<dbReference type="InterPro" id="IPR056924">
    <property type="entry name" value="SH3_Tf2-1"/>
</dbReference>
<evidence type="ECO:0000259" key="3">
    <source>
        <dbReference type="Pfam" id="PF17921"/>
    </source>
</evidence>
<accession>A0A699GJP1</accession>
<keyword evidence="6" id="KW-0548">Nucleotidyltransferase</keyword>
<evidence type="ECO:0000259" key="5">
    <source>
        <dbReference type="Pfam" id="PF24626"/>
    </source>
</evidence>
<evidence type="ECO:0000256" key="2">
    <source>
        <dbReference type="SAM" id="MobiDB-lite"/>
    </source>
</evidence>
<feature type="domain" description="Tf2-1-like SH3-like" evidence="5">
    <location>
        <begin position="1067"/>
        <end position="1106"/>
    </location>
</feature>
<evidence type="ECO:0000313" key="6">
    <source>
        <dbReference type="EMBL" id="GEU29591.1"/>
    </source>
</evidence>
<protein>
    <submittedName>
        <fullName evidence="6">Putative reverse transcriptase domain-containing protein</fullName>
    </submittedName>
</protein>
<proteinExistence type="predicted"/>
<dbReference type="EMBL" id="BKCJ010000082">
    <property type="protein sequence ID" value="GEU29591.1"/>
    <property type="molecule type" value="Genomic_DNA"/>
</dbReference>
<feature type="coiled-coil region" evidence="1">
    <location>
        <begin position="404"/>
        <end position="431"/>
    </location>
</feature>
<feature type="compositionally biased region" description="Acidic residues" evidence="2">
    <location>
        <begin position="1516"/>
        <end position="1535"/>
    </location>
</feature>
<dbReference type="Gene3D" id="3.30.420.10">
    <property type="entry name" value="Ribonuclease H-like superfamily/Ribonuclease H"/>
    <property type="match status" value="1"/>
</dbReference>
<dbReference type="InterPro" id="IPR012337">
    <property type="entry name" value="RNaseH-like_sf"/>
</dbReference>
<dbReference type="Pfam" id="PF14223">
    <property type="entry name" value="Retrotran_gag_2"/>
    <property type="match status" value="1"/>
</dbReference>
<dbReference type="InterPro" id="IPR041588">
    <property type="entry name" value="Integrase_H2C2"/>
</dbReference>
<name>A0A699GJP1_TANCI</name>
<feature type="compositionally biased region" description="Polar residues" evidence="2">
    <location>
        <begin position="1441"/>
        <end position="1452"/>
    </location>
</feature>
<feature type="region of interest" description="Disordered" evidence="2">
    <location>
        <begin position="1667"/>
        <end position="1689"/>
    </location>
</feature>
<dbReference type="Gene3D" id="1.10.340.70">
    <property type="match status" value="1"/>
</dbReference>
<evidence type="ECO:0000256" key="1">
    <source>
        <dbReference type="SAM" id="Coils"/>
    </source>
</evidence>
<dbReference type="GO" id="GO:0003964">
    <property type="term" value="F:RNA-directed DNA polymerase activity"/>
    <property type="evidence" value="ECO:0007669"/>
    <property type="project" value="UniProtKB-KW"/>
</dbReference>
<feature type="region of interest" description="Disordered" evidence="2">
    <location>
        <begin position="2286"/>
        <end position="2365"/>
    </location>
</feature>
<dbReference type="SUPFAM" id="SSF53098">
    <property type="entry name" value="Ribonuclease H-like"/>
    <property type="match status" value="1"/>
</dbReference>
<dbReference type="Pfam" id="PF24626">
    <property type="entry name" value="SH3_Tf2-1"/>
    <property type="match status" value="1"/>
</dbReference>